<comment type="similarity">
    <text evidence="2">Belongs to the type IB topoisomerase family.</text>
</comment>
<proteinExistence type="inferred from homology"/>
<dbReference type="EMBL" id="NQWH01000024">
    <property type="protein sequence ID" value="PHP26850.1"/>
    <property type="molecule type" value="Genomic_DNA"/>
</dbReference>
<dbReference type="Pfam" id="PF01028">
    <property type="entry name" value="Topoisom_I"/>
    <property type="match status" value="1"/>
</dbReference>
<comment type="caution">
    <text evidence="9">The sequence shown here is derived from an EMBL/GenBank/DDBJ whole genome shotgun (WGS) entry which is preliminary data.</text>
</comment>
<evidence type="ECO:0000256" key="1">
    <source>
        <dbReference type="ARBA" id="ARBA00000213"/>
    </source>
</evidence>
<evidence type="ECO:0000256" key="6">
    <source>
        <dbReference type="ARBA" id="ARBA00023235"/>
    </source>
</evidence>
<dbReference type="SUPFAM" id="SSF55869">
    <property type="entry name" value="DNA topoisomerase I domain"/>
    <property type="match status" value="1"/>
</dbReference>
<evidence type="ECO:0000259" key="7">
    <source>
        <dbReference type="Pfam" id="PF01028"/>
    </source>
</evidence>
<dbReference type="GO" id="GO:0006265">
    <property type="term" value="P:DNA topological change"/>
    <property type="evidence" value="ECO:0007669"/>
    <property type="project" value="InterPro"/>
</dbReference>
<dbReference type="InterPro" id="IPR014711">
    <property type="entry name" value="TopoI_cat_a-hlx-sub_euk"/>
</dbReference>
<reference evidence="9 10" key="1">
    <citation type="submission" date="2017-08" db="EMBL/GenBank/DDBJ databases">
        <title>Draft Genome Sequence of Loktanella cinnabarina Strain XM1, Isolated from Coastal Surface Water.</title>
        <authorList>
            <person name="Ma R."/>
            <person name="Wang J."/>
            <person name="Wang Q."/>
            <person name="Ma Z."/>
            <person name="Li J."/>
            <person name="Chen L."/>
        </authorList>
    </citation>
    <scope>NUCLEOTIDE SEQUENCE [LARGE SCALE GENOMIC DNA]</scope>
    <source>
        <strain evidence="9 10">XM1</strain>
    </source>
</reference>
<keyword evidence="4" id="KW-0799">Topoisomerase</keyword>
<dbReference type="EC" id="5.6.2.1" evidence="3"/>
<dbReference type="Gene3D" id="1.10.132.120">
    <property type="match status" value="1"/>
</dbReference>
<evidence type="ECO:0000313" key="10">
    <source>
        <dbReference type="Proteomes" id="UP000221860"/>
    </source>
</evidence>
<dbReference type="Pfam" id="PF21338">
    <property type="entry name" value="Top1B_N_bact"/>
    <property type="match status" value="1"/>
</dbReference>
<dbReference type="InterPro" id="IPR035447">
    <property type="entry name" value="DNA_topo_I_N_sf"/>
</dbReference>
<dbReference type="PROSITE" id="PS52038">
    <property type="entry name" value="TOPO_IB_2"/>
    <property type="match status" value="1"/>
</dbReference>
<keyword evidence="10" id="KW-1185">Reference proteome</keyword>
<comment type="catalytic activity">
    <reaction evidence="1">
        <text>ATP-independent breakage of single-stranded DNA, followed by passage and rejoining.</text>
        <dbReference type="EC" id="5.6.2.1"/>
    </reaction>
</comment>
<dbReference type="RefSeq" id="WP_099278038.1">
    <property type="nucleotide sequence ID" value="NZ_KZ304967.1"/>
</dbReference>
<dbReference type="InterPro" id="IPR049331">
    <property type="entry name" value="Top1B_N_bact"/>
</dbReference>
<keyword evidence="6 9" id="KW-0413">Isomerase</keyword>
<evidence type="ECO:0000256" key="3">
    <source>
        <dbReference type="ARBA" id="ARBA00012891"/>
    </source>
</evidence>
<dbReference type="GO" id="GO:0003677">
    <property type="term" value="F:DNA binding"/>
    <property type="evidence" value="ECO:0007669"/>
    <property type="project" value="UniProtKB-KW"/>
</dbReference>
<keyword evidence="5" id="KW-0238">DNA-binding</keyword>
<dbReference type="InterPro" id="IPR001631">
    <property type="entry name" value="TopoI"/>
</dbReference>
<evidence type="ECO:0000256" key="4">
    <source>
        <dbReference type="ARBA" id="ARBA00023029"/>
    </source>
</evidence>
<protein>
    <recommendedName>
        <fullName evidence="3">DNA topoisomerase</fullName>
        <ecNumber evidence="3">5.6.2.1</ecNumber>
    </recommendedName>
</protein>
<evidence type="ECO:0000256" key="2">
    <source>
        <dbReference type="ARBA" id="ARBA00006645"/>
    </source>
</evidence>
<dbReference type="GO" id="GO:0003917">
    <property type="term" value="F:DNA topoisomerase type I (single strand cut, ATP-independent) activity"/>
    <property type="evidence" value="ECO:0007669"/>
    <property type="project" value="UniProtKB-EC"/>
</dbReference>
<accession>A0A2G1MDV8</accession>
<dbReference type="InterPro" id="IPR013500">
    <property type="entry name" value="TopoI_cat_euk"/>
</dbReference>
<evidence type="ECO:0000313" key="9">
    <source>
        <dbReference type="EMBL" id="PHP26850.1"/>
    </source>
</evidence>
<feature type="domain" description="DNA topoisomerase IB N-terminal" evidence="8">
    <location>
        <begin position="25"/>
        <end position="73"/>
    </location>
</feature>
<name>A0A2G1MDV8_9RHOB</name>
<dbReference type="AlphaFoldDB" id="A0A2G1MDV8"/>
<dbReference type="SUPFAM" id="SSF56349">
    <property type="entry name" value="DNA breaking-rejoining enzymes"/>
    <property type="match status" value="1"/>
</dbReference>
<evidence type="ECO:0000256" key="5">
    <source>
        <dbReference type="ARBA" id="ARBA00023125"/>
    </source>
</evidence>
<dbReference type="Gene3D" id="3.90.15.10">
    <property type="entry name" value="Topoisomerase I, Chain A, domain 3"/>
    <property type="match status" value="1"/>
</dbReference>
<dbReference type="OrthoDB" id="9778962at2"/>
<dbReference type="Proteomes" id="UP000221860">
    <property type="component" value="Unassembled WGS sequence"/>
</dbReference>
<evidence type="ECO:0000259" key="8">
    <source>
        <dbReference type="Pfam" id="PF21338"/>
    </source>
</evidence>
<dbReference type="PRINTS" id="PR00416">
    <property type="entry name" value="EUTPISMRASEI"/>
</dbReference>
<dbReference type="Gene3D" id="3.30.66.10">
    <property type="entry name" value="DNA topoisomerase I domain"/>
    <property type="match status" value="1"/>
</dbReference>
<sequence>MPPPAKLVYYPDSEPGIRRRRCGRGFAYTAPDGTTIARGAERRRIEALAVPPAYDNVWICPKPHGHLQATGHDDRARKQYRYHPDWRAWREAHKFDHLAAFGEALPAIRRRIRRDLSGEAGELDFAIAAVLALIDRVSIRVGNPEYAAENRTYGATTLTGRHIRLDGGEMRLRYTAKGNKRVDRKLKDKSLMKVLGELHDLPGRELIGWIDEDGTPRSVSSGQVNARLAEITGSEHVTAKTFRTWAGSEAALACAIREETLTIKGMSEAAAERLHNTPTIARNSYIHPKVIALHEAEAEDRAALLEDLPETAGLRQAERALLRLLS</sequence>
<organism evidence="9 10">
    <name type="scientific">Limimaricola cinnabarinus</name>
    <dbReference type="NCBI Taxonomy" id="1125964"/>
    <lineage>
        <taxon>Bacteria</taxon>
        <taxon>Pseudomonadati</taxon>
        <taxon>Pseudomonadota</taxon>
        <taxon>Alphaproteobacteria</taxon>
        <taxon>Rhodobacterales</taxon>
        <taxon>Paracoccaceae</taxon>
        <taxon>Limimaricola</taxon>
    </lineage>
</organism>
<feature type="domain" description="DNA topoisomerase I catalytic core eukaryotic-type" evidence="7">
    <location>
        <begin position="87"/>
        <end position="250"/>
    </location>
</feature>
<dbReference type="InterPro" id="IPR011010">
    <property type="entry name" value="DNA_brk_join_enz"/>
</dbReference>
<gene>
    <name evidence="9" type="ORF">CJ301_14160</name>
</gene>